<accession>A0A9Q3KRR8</accession>
<proteinExistence type="predicted"/>
<dbReference type="Proteomes" id="UP000765509">
    <property type="component" value="Unassembled WGS sequence"/>
</dbReference>
<protein>
    <submittedName>
        <fullName evidence="1">Uncharacterized protein</fullName>
    </submittedName>
</protein>
<comment type="caution">
    <text evidence="1">The sequence shown here is derived from an EMBL/GenBank/DDBJ whole genome shotgun (WGS) entry which is preliminary data.</text>
</comment>
<evidence type="ECO:0000313" key="2">
    <source>
        <dbReference type="Proteomes" id="UP000765509"/>
    </source>
</evidence>
<name>A0A9Q3KRR8_9BASI</name>
<feature type="non-terminal residue" evidence="1">
    <location>
        <position position="1"/>
    </location>
</feature>
<dbReference type="EMBL" id="AVOT02118344">
    <property type="protein sequence ID" value="MBW0584567.1"/>
    <property type="molecule type" value="Genomic_DNA"/>
</dbReference>
<gene>
    <name evidence="1" type="ORF">O181_124282</name>
</gene>
<keyword evidence="2" id="KW-1185">Reference proteome</keyword>
<dbReference type="AlphaFoldDB" id="A0A9Q3KRR8"/>
<reference evidence="1" key="1">
    <citation type="submission" date="2021-03" db="EMBL/GenBank/DDBJ databases">
        <title>Draft genome sequence of rust myrtle Austropuccinia psidii MF-1, a brazilian biotype.</title>
        <authorList>
            <person name="Quecine M.C."/>
            <person name="Pachon D.M.R."/>
            <person name="Bonatelli M.L."/>
            <person name="Correr F.H."/>
            <person name="Franceschini L.M."/>
            <person name="Leite T.F."/>
            <person name="Margarido G.R.A."/>
            <person name="Almeida C.A."/>
            <person name="Ferrarezi J.A."/>
            <person name="Labate C.A."/>
        </authorList>
    </citation>
    <scope>NUCLEOTIDE SEQUENCE</scope>
    <source>
        <strain evidence="1">MF-1</strain>
    </source>
</reference>
<sequence>VEVATASNQMDLDIESPEAEITAIAVVRPGQLKELRIQVQSLEKSSGNNAALFQDQLEKSDKARLELKEDIQSIINNISLKNEFPRQSTPILDRNVLNLNNDLHHTVSSNAEVETACNFKDVPR</sequence>
<organism evidence="1 2">
    <name type="scientific">Austropuccinia psidii MF-1</name>
    <dbReference type="NCBI Taxonomy" id="1389203"/>
    <lineage>
        <taxon>Eukaryota</taxon>
        <taxon>Fungi</taxon>
        <taxon>Dikarya</taxon>
        <taxon>Basidiomycota</taxon>
        <taxon>Pucciniomycotina</taxon>
        <taxon>Pucciniomycetes</taxon>
        <taxon>Pucciniales</taxon>
        <taxon>Sphaerophragmiaceae</taxon>
        <taxon>Austropuccinia</taxon>
    </lineage>
</organism>
<evidence type="ECO:0000313" key="1">
    <source>
        <dbReference type="EMBL" id="MBW0584567.1"/>
    </source>
</evidence>